<accession>A0A0F5QFH8</accession>
<dbReference type="InterPro" id="IPR050789">
    <property type="entry name" value="Diverse_Enzym_Activities"/>
</dbReference>
<dbReference type="Pfam" id="PF00144">
    <property type="entry name" value="Beta-lactamase"/>
    <property type="match status" value="1"/>
</dbReference>
<dbReference type="PATRIC" id="fig|1293439.3.peg.465"/>
<dbReference type="Gene3D" id="3.40.710.10">
    <property type="entry name" value="DD-peptidase/beta-lactamase superfamily"/>
    <property type="match status" value="1"/>
</dbReference>
<organism evidence="2 3">
    <name type="scientific">Devosia epidermidihirudinis</name>
    <dbReference type="NCBI Taxonomy" id="1293439"/>
    <lineage>
        <taxon>Bacteria</taxon>
        <taxon>Pseudomonadati</taxon>
        <taxon>Pseudomonadota</taxon>
        <taxon>Alphaproteobacteria</taxon>
        <taxon>Hyphomicrobiales</taxon>
        <taxon>Devosiaceae</taxon>
        <taxon>Devosia</taxon>
    </lineage>
</organism>
<evidence type="ECO:0000313" key="2">
    <source>
        <dbReference type="EMBL" id="KKC39473.1"/>
    </source>
</evidence>
<gene>
    <name evidence="2" type="ORF">WH87_04525</name>
</gene>
<dbReference type="Proteomes" id="UP000033411">
    <property type="component" value="Unassembled WGS sequence"/>
</dbReference>
<comment type="caution">
    <text evidence="2">The sequence shown here is derived from an EMBL/GenBank/DDBJ whole genome shotgun (WGS) entry which is preliminary data.</text>
</comment>
<dbReference type="AlphaFoldDB" id="A0A0F5QFH8"/>
<dbReference type="InterPro" id="IPR001466">
    <property type="entry name" value="Beta-lactam-related"/>
</dbReference>
<dbReference type="PANTHER" id="PTHR43283:SF3">
    <property type="entry name" value="BETA-LACTAMASE FAMILY PROTEIN (AFU_ORTHOLOGUE AFUA_5G07500)"/>
    <property type="match status" value="1"/>
</dbReference>
<dbReference type="InterPro" id="IPR012338">
    <property type="entry name" value="Beta-lactam/transpept-like"/>
</dbReference>
<protein>
    <recommendedName>
        <fullName evidence="1">Beta-lactamase-related domain-containing protein</fullName>
    </recommendedName>
</protein>
<keyword evidence="3" id="KW-1185">Reference proteome</keyword>
<proteinExistence type="predicted"/>
<dbReference type="RefSeq" id="WP_046138302.1">
    <property type="nucleotide sequence ID" value="NZ_LANJ01000011.1"/>
</dbReference>
<dbReference type="STRING" id="1293439.WH87_04525"/>
<dbReference type="EMBL" id="LANJ01000011">
    <property type="protein sequence ID" value="KKC39473.1"/>
    <property type="molecule type" value="Genomic_DNA"/>
</dbReference>
<sequence length="368" mass="38974">MTNSIDRVIDDAISNKTIVGTEVLVAKAGRVIYRRAAGHFDREAGAPMPENAIYRLASVTKPIVAATALAMMDRGLLSLDDRVDQHLPYFQPKLDDGEIAPITLRHLLTHTSGLGYEYPGDPKITTGMQDTDLDHEANLTRIAQQKLMFAPGTAWNYSVATDVLGAVLAKAHGGMLGEAVLDFVTGPLGMTETGFFVASHSRLAPPYADNQPEPVPMGDNYQAEGSVGNSTLFSPIRMFNPKAFQSGGAGMAGTASDILKLLEALRLGGKGIIQPQTVAEATSSQIVELSTGDAGMGFGYLGAVVLDPAAADTPEAVGTFTWGGIYGHSWLVDPANEMVLISMSNTAVEGCNGKFPRNVRNAAYAEFA</sequence>
<feature type="domain" description="Beta-lactamase-related" evidence="1">
    <location>
        <begin position="5"/>
        <end position="349"/>
    </location>
</feature>
<dbReference type="SUPFAM" id="SSF56601">
    <property type="entry name" value="beta-lactamase/transpeptidase-like"/>
    <property type="match status" value="1"/>
</dbReference>
<evidence type="ECO:0000313" key="3">
    <source>
        <dbReference type="Proteomes" id="UP000033411"/>
    </source>
</evidence>
<evidence type="ECO:0000259" key="1">
    <source>
        <dbReference type="Pfam" id="PF00144"/>
    </source>
</evidence>
<dbReference type="PANTHER" id="PTHR43283">
    <property type="entry name" value="BETA-LACTAMASE-RELATED"/>
    <property type="match status" value="1"/>
</dbReference>
<name>A0A0F5QFH8_9HYPH</name>
<dbReference type="OrthoDB" id="9808046at2"/>
<reference evidence="2 3" key="1">
    <citation type="submission" date="2015-03" db="EMBL/GenBank/DDBJ databases">
        <authorList>
            <person name="Lepp D."/>
            <person name="Hassan Y.I."/>
            <person name="Li X.-Z."/>
            <person name="Zhou T."/>
        </authorList>
    </citation>
    <scope>NUCLEOTIDE SEQUENCE [LARGE SCALE GENOMIC DNA]</scope>
    <source>
        <strain evidence="2 3">E84</strain>
    </source>
</reference>